<evidence type="ECO:0000313" key="1">
    <source>
        <dbReference type="EMBL" id="MDL2343104.1"/>
    </source>
</evidence>
<protein>
    <recommendedName>
        <fullName evidence="3">XRE family transcriptional regulator</fullName>
    </recommendedName>
</protein>
<evidence type="ECO:0000313" key="2">
    <source>
        <dbReference type="Proteomes" id="UP001302059"/>
    </source>
</evidence>
<dbReference type="RefSeq" id="WP_285521147.1">
    <property type="nucleotide sequence ID" value="NZ_JASNGB010000012.1"/>
</dbReference>
<reference evidence="1 2" key="1">
    <citation type="submission" date="2023-05" db="EMBL/GenBank/DDBJ databases">
        <authorList>
            <person name="Gao F."/>
        </authorList>
    </citation>
    <scope>NUCLEOTIDE SEQUENCE [LARGE SCALE GENOMIC DNA]</scope>
    <source>
        <strain evidence="1 2">MIMF12</strain>
    </source>
</reference>
<name>A0ABT7JDG9_9DEIO</name>
<sequence length="129" mass="14032">MKAKRARPEALRGCSHFGRPMTHLGYHTPGPVPYVARVRLREACEAWGLSVYQVAMSGYAQGTVDPATVYRLARGDTSRIDLPTLATVAGILHTLTGQPVTALDLLTLEEDGEAVARWEAGDGDTWRGR</sequence>
<dbReference type="Proteomes" id="UP001302059">
    <property type="component" value="Unassembled WGS sequence"/>
</dbReference>
<dbReference type="EMBL" id="JASNGB010000012">
    <property type="protein sequence ID" value="MDL2343104.1"/>
    <property type="molecule type" value="Genomic_DNA"/>
</dbReference>
<comment type="caution">
    <text evidence="1">The sequence shown here is derived from an EMBL/GenBank/DDBJ whole genome shotgun (WGS) entry which is preliminary data.</text>
</comment>
<organism evidence="1 2">
    <name type="scientific">Deinococcus rhizophilus</name>
    <dbReference type="NCBI Taxonomy" id="3049544"/>
    <lineage>
        <taxon>Bacteria</taxon>
        <taxon>Thermotogati</taxon>
        <taxon>Deinococcota</taxon>
        <taxon>Deinococci</taxon>
        <taxon>Deinococcales</taxon>
        <taxon>Deinococcaceae</taxon>
        <taxon>Deinococcus</taxon>
    </lineage>
</organism>
<keyword evidence="2" id="KW-1185">Reference proteome</keyword>
<gene>
    <name evidence="1" type="ORF">QOL99_02955</name>
</gene>
<proteinExistence type="predicted"/>
<accession>A0ABT7JDG9</accession>
<evidence type="ECO:0008006" key="3">
    <source>
        <dbReference type="Google" id="ProtNLM"/>
    </source>
</evidence>